<sequence>MRVHAVPPPPHCEWRAGGGGGGGGDRRLLDITRDKPVKLCVRVAVPVRDHPKSAPMNDNSPLAPTGLLRLGIYEYVMSNAVLCLRLHAAAVCGARRVLCAERAVFALLSSTPLARLIPSSFPHHFSPITR</sequence>
<accession>A0ACC0K9F7</accession>
<dbReference type="EMBL" id="CM046124">
    <property type="protein sequence ID" value="KAI8433062.1"/>
    <property type="molecule type" value="Genomic_DNA"/>
</dbReference>
<organism evidence="1 2">
    <name type="scientific">Choristoneura fumiferana</name>
    <name type="common">Spruce budworm moth</name>
    <name type="synonym">Archips fumiferana</name>
    <dbReference type="NCBI Taxonomy" id="7141"/>
    <lineage>
        <taxon>Eukaryota</taxon>
        <taxon>Metazoa</taxon>
        <taxon>Ecdysozoa</taxon>
        <taxon>Arthropoda</taxon>
        <taxon>Hexapoda</taxon>
        <taxon>Insecta</taxon>
        <taxon>Pterygota</taxon>
        <taxon>Neoptera</taxon>
        <taxon>Endopterygota</taxon>
        <taxon>Lepidoptera</taxon>
        <taxon>Glossata</taxon>
        <taxon>Ditrysia</taxon>
        <taxon>Tortricoidea</taxon>
        <taxon>Tortricidae</taxon>
        <taxon>Tortricinae</taxon>
        <taxon>Choristoneura</taxon>
    </lineage>
</organism>
<gene>
    <name evidence="1" type="ORF">MSG28_013920</name>
</gene>
<keyword evidence="2" id="KW-1185">Reference proteome</keyword>
<proteinExistence type="predicted"/>
<name>A0ACC0K9F7_CHOFU</name>
<reference evidence="1 2" key="1">
    <citation type="journal article" date="2022" name="Genome Biol. Evol.">
        <title>The Spruce Budworm Genome: Reconstructing the Evolutionary History of Antifreeze Proteins.</title>
        <authorList>
            <person name="Beliveau C."/>
            <person name="Gagne P."/>
            <person name="Picq S."/>
            <person name="Vernygora O."/>
            <person name="Keeling C.I."/>
            <person name="Pinkney K."/>
            <person name="Doucet D."/>
            <person name="Wen F."/>
            <person name="Johnston J.S."/>
            <person name="Maaroufi H."/>
            <person name="Boyle B."/>
            <person name="Laroche J."/>
            <person name="Dewar K."/>
            <person name="Juretic N."/>
            <person name="Blackburn G."/>
            <person name="Nisole A."/>
            <person name="Brunet B."/>
            <person name="Brandao M."/>
            <person name="Lumley L."/>
            <person name="Duan J."/>
            <person name="Quan G."/>
            <person name="Lucarotti C.J."/>
            <person name="Roe A.D."/>
            <person name="Sperling F.A.H."/>
            <person name="Levesque R.C."/>
            <person name="Cusson M."/>
        </authorList>
    </citation>
    <scope>NUCLEOTIDE SEQUENCE [LARGE SCALE GENOMIC DNA]</scope>
    <source>
        <strain evidence="1">Glfc:IPQL:Cfum</strain>
    </source>
</reference>
<comment type="caution">
    <text evidence="1">The sequence shown here is derived from an EMBL/GenBank/DDBJ whole genome shotgun (WGS) entry which is preliminary data.</text>
</comment>
<protein>
    <submittedName>
        <fullName evidence="1">Uncharacterized protein</fullName>
    </submittedName>
</protein>
<dbReference type="Proteomes" id="UP001064048">
    <property type="component" value="Chromosome 24"/>
</dbReference>
<evidence type="ECO:0000313" key="1">
    <source>
        <dbReference type="EMBL" id="KAI8433062.1"/>
    </source>
</evidence>
<evidence type="ECO:0000313" key="2">
    <source>
        <dbReference type="Proteomes" id="UP001064048"/>
    </source>
</evidence>